<keyword evidence="2" id="KW-0813">Transport</keyword>
<evidence type="ECO:0000256" key="1">
    <source>
        <dbReference type="ARBA" id="ARBA00004202"/>
    </source>
</evidence>
<dbReference type="Pfam" id="PF00005">
    <property type="entry name" value="ABC_tran"/>
    <property type="match status" value="1"/>
</dbReference>
<dbReference type="PROSITE" id="PS00211">
    <property type="entry name" value="ABC_TRANSPORTER_1"/>
    <property type="match status" value="1"/>
</dbReference>
<protein>
    <submittedName>
        <fullName evidence="8">Amino acid ABC transporter ATP-binding protein</fullName>
    </submittedName>
</protein>
<dbReference type="EMBL" id="JAGXBM010000007">
    <property type="protein sequence ID" value="MBS3697128.1"/>
    <property type="molecule type" value="Genomic_DNA"/>
</dbReference>
<dbReference type="InterPro" id="IPR003593">
    <property type="entry name" value="AAA+_ATPase"/>
</dbReference>
<dbReference type="PROSITE" id="PS50893">
    <property type="entry name" value="ABC_TRANSPORTER_2"/>
    <property type="match status" value="1"/>
</dbReference>
<organism evidence="8 9">
    <name type="scientific">Mammaliicoccus fleurettii</name>
    <dbReference type="NCBI Taxonomy" id="150056"/>
    <lineage>
        <taxon>Bacteria</taxon>
        <taxon>Bacillati</taxon>
        <taxon>Bacillota</taxon>
        <taxon>Bacilli</taxon>
        <taxon>Bacillales</taxon>
        <taxon>Staphylococcaceae</taxon>
        <taxon>Mammaliicoccus</taxon>
    </lineage>
</organism>
<dbReference type="InterPro" id="IPR030679">
    <property type="entry name" value="ABC_ATPase_HisP-typ"/>
</dbReference>
<evidence type="ECO:0000256" key="3">
    <source>
        <dbReference type="ARBA" id="ARBA00022475"/>
    </source>
</evidence>
<keyword evidence="6" id="KW-0472">Membrane</keyword>
<name>A0ABS5MMH6_9STAP</name>
<dbReference type="Proteomes" id="UP000681586">
    <property type="component" value="Unassembled WGS sequence"/>
</dbReference>
<dbReference type="PANTHER" id="PTHR43166">
    <property type="entry name" value="AMINO ACID IMPORT ATP-BINDING PROTEIN"/>
    <property type="match status" value="1"/>
</dbReference>
<keyword evidence="5 8" id="KW-0067">ATP-binding</keyword>
<evidence type="ECO:0000313" key="9">
    <source>
        <dbReference type="Proteomes" id="UP000681586"/>
    </source>
</evidence>
<dbReference type="Gene3D" id="3.40.50.300">
    <property type="entry name" value="P-loop containing nucleotide triphosphate hydrolases"/>
    <property type="match status" value="1"/>
</dbReference>
<gene>
    <name evidence="8" type="ORF">JJQ58_06580</name>
</gene>
<sequence>MITVEGLHHKFGDNEILKDINFEQEKGTVTAIIGPSGSGKTTLLRSLNMLETPYKGVIELGDTLFNIENFNKNDVAKLRKQSAMVFQQYNLFKNRTILENITEGLIYGQGMSKKEANGKGMEYLDKVSLKDKANAYPVQLSGGQQQRVGIVRALSIEPEVLLLDEPTSALDPESVQGVLNIIQEIASEGRTMVIVTHEIQFAKEVSDQVIFMDNGEIIESGSPEDVIDNPSSERTRKFLSRLTSTVGA</sequence>
<feature type="domain" description="ABC transporter" evidence="7">
    <location>
        <begin position="2"/>
        <end position="239"/>
    </location>
</feature>
<accession>A0ABS5MMH6</accession>
<evidence type="ECO:0000256" key="6">
    <source>
        <dbReference type="ARBA" id="ARBA00023136"/>
    </source>
</evidence>
<dbReference type="InterPro" id="IPR017871">
    <property type="entry name" value="ABC_transporter-like_CS"/>
</dbReference>
<keyword evidence="9" id="KW-1185">Reference proteome</keyword>
<dbReference type="InterPro" id="IPR050086">
    <property type="entry name" value="MetN_ABC_transporter-like"/>
</dbReference>
<reference evidence="8 9" key="1">
    <citation type="submission" date="2021-05" db="EMBL/GenBank/DDBJ databases">
        <title>Staphylococcus fleurettii isolated from lake water in First Nation community in Manitoba, Canada.</title>
        <authorList>
            <person name="Bashar S."/>
            <person name="Murdock A."/>
            <person name="Patidar R."/>
            <person name="Golding G."/>
            <person name="Farenhorst A."/>
            <person name="Kumar A."/>
        </authorList>
    </citation>
    <scope>NUCLEOTIDE SEQUENCE [LARGE SCALE GENOMIC DNA]</scope>
    <source>
        <strain evidence="8 9">SF002</strain>
    </source>
</reference>
<dbReference type="SMART" id="SM00382">
    <property type="entry name" value="AAA"/>
    <property type="match status" value="1"/>
</dbReference>
<evidence type="ECO:0000256" key="5">
    <source>
        <dbReference type="ARBA" id="ARBA00022840"/>
    </source>
</evidence>
<dbReference type="RefSeq" id="WP_107510029.1">
    <property type="nucleotide sequence ID" value="NZ_JAEPSA010000009.1"/>
</dbReference>
<evidence type="ECO:0000256" key="2">
    <source>
        <dbReference type="ARBA" id="ARBA00022448"/>
    </source>
</evidence>
<dbReference type="InterPro" id="IPR027417">
    <property type="entry name" value="P-loop_NTPase"/>
</dbReference>
<dbReference type="GO" id="GO:0005524">
    <property type="term" value="F:ATP binding"/>
    <property type="evidence" value="ECO:0007669"/>
    <property type="project" value="UniProtKB-KW"/>
</dbReference>
<evidence type="ECO:0000313" key="8">
    <source>
        <dbReference type="EMBL" id="MBS3697128.1"/>
    </source>
</evidence>
<dbReference type="InterPro" id="IPR003439">
    <property type="entry name" value="ABC_transporter-like_ATP-bd"/>
</dbReference>
<dbReference type="PIRSF" id="PIRSF039085">
    <property type="entry name" value="ABC_ATPase_HisP"/>
    <property type="match status" value="1"/>
</dbReference>
<dbReference type="PANTHER" id="PTHR43166:SF35">
    <property type="entry name" value="L-CYSTINE IMPORT ATP-BINDING PROTEIN TCYN"/>
    <property type="match status" value="1"/>
</dbReference>
<evidence type="ECO:0000256" key="4">
    <source>
        <dbReference type="ARBA" id="ARBA00022741"/>
    </source>
</evidence>
<proteinExistence type="predicted"/>
<keyword evidence="3" id="KW-1003">Cell membrane</keyword>
<comment type="subcellular location">
    <subcellularLocation>
        <location evidence="1">Cell membrane</location>
        <topology evidence="1">Peripheral membrane protein</topology>
    </subcellularLocation>
</comment>
<evidence type="ECO:0000259" key="7">
    <source>
        <dbReference type="PROSITE" id="PS50893"/>
    </source>
</evidence>
<comment type="caution">
    <text evidence="8">The sequence shown here is derived from an EMBL/GenBank/DDBJ whole genome shotgun (WGS) entry which is preliminary data.</text>
</comment>
<dbReference type="SUPFAM" id="SSF52540">
    <property type="entry name" value="P-loop containing nucleoside triphosphate hydrolases"/>
    <property type="match status" value="1"/>
</dbReference>
<keyword evidence="4" id="KW-0547">Nucleotide-binding</keyword>